<dbReference type="Pfam" id="PF07892">
    <property type="entry name" value="DUF1667"/>
    <property type="match status" value="1"/>
</dbReference>
<organism evidence="1">
    <name type="scientific">bioreactor metagenome</name>
    <dbReference type="NCBI Taxonomy" id="1076179"/>
    <lineage>
        <taxon>unclassified sequences</taxon>
        <taxon>metagenomes</taxon>
        <taxon>ecological metagenomes</taxon>
    </lineage>
</organism>
<name>A0A644SZ20_9ZZZZ</name>
<evidence type="ECO:0008006" key="2">
    <source>
        <dbReference type="Google" id="ProtNLM"/>
    </source>
</evidence>
<evidence type="ECO:0000313" key="1">
    <source>
        <dbReference type="EMBL" id="MPL59906.1"/>
    </source>
</evidence>
<reference evidence="1" key="1">
    <citation type="submission" date="2019-08" db="EMBL/GenBank/DDBJ databases">
        <authorList>
            <person name="Kucharzyk K."/>
            <person name="Murdoch R.W."/>
            <person name="Higgins S."/>
            <person name="Loffler F."/>
        </authorList>
    </citation>
    <scope>NUCLEOTIDE SEQUENCE</scope>
</reference>
<dbReference type="PANTHER" id="PTHR39450:SF1">
    <property type="entry name" value="DUF1667 DOMAIN-CONTAINING PROTEIN"/>
    <property type="match status" value="1"/>
</dbReference>
<sequence length="121" mass="13149">MEKEIICIVCARGCRSLVCEDEEGIKVKGKLCKNGQAYVKSEYRDPRRVLSTTIAIEGGSCKRLAVRSRGPVPKGKLLDCVRYLKTQKATPPLAIGEVVVKNILGTGEDIIACSPLETNIS</sequence>
<comment type="caution">
    <text evidence="1">The sequence shown here is derived from an EMBL/GenBank/DDBJ whole genome shotgun (WGS) entry which is preliminary data.</text>
</comment>
<proteinExistence type="predicted"/>
<dbReference type="AlphaFoldDB" id="A0A644SZ20"/>
<protein>
    <recommendedName>
        <fullName evidence="2">4Fe-4S Mo/W bis-MGD-type domain-containing protein</fullName>
    </recommendedName>
</protein>
<accession>A0A644SZ20</accession>
<dbReference type="InterPro" id="IPR012460">
    <property type="entry name" value="DUF1667"/>
</dbReference>
<dbReference type="InterPro" id="IPR036593">
    <property type="entry name" value="CPE0013-like_sf"/>
</dbReference>
<dbReference type="Gene3D" id="3.10.530.10">
    <property type="entry name" value="CPE0013-like"/>
    <property type="match status" value="1"/>
</dbReference>
<dbReference type="SUPFAM" id="SSF160148">
    <property type="entry name" value="CPE0013-like"/>
    <property type="match status" value="1"/>
</dbReference>
<gene>
    <name evidence="1" type="ORF">SDC9_05462</name>
</gene>
<dbReference type="EMBL" id="VSSQ01000010">
    <property type="protein sequence ID" value="MPL59906.1"/>
    <property type="molecule type" value="Genomic_DNA"/>
</dbReference>
<dbReference type="PANTHER" id="PTHR39450">
    <property type="entry name" value="MOLYBDOPTERIN OXIDOREDUCTASE, 4FE-4S CLUSTER-BINDING SUBUNIT"/>
    <property type="match status" value="1"/>
</dbReference>